<sequence length="326" mass="36981">MIWTPGREDRVDGMPTAEEWRQLSVVPEKREVYGCDLYFRECWADVLSVFGGDATGVLDGLAMLVVKPDAVVGRRLGPVMEYLADNGFVPVATTRLRYTRHSMREVWRYDWHIYTVDRLQLCTFYYLTNDVLLFLARDVRPAAGLPATVRLCELKGVGDPAQRKPHHLRTKLNPPNRILNFVHVGDEPADIVRELAIFLDRPERLRFLEELRAHLAEDRTAQARAEIAAIEADCPAHDLDIDATLDRLALMTRESAVARLRELVAGGERITWDELAELVPFEKADRWDVIVTASFVVHNERPVPHALLPPVSPEAWTAQSARHPVG</sequence>
<dbReference type="EMBL" id="JBHRWI010000003">
    <property type="protein sequence ID" value="MFC3508829.1"/>
    <property type="molecule type" value="Genomic_DNA"/>
</dbReference>
<accession>A0ABV7Q9P3</accession>
<dbReference type="InterPro" id="IPR036850">
    <property type="entry name" value="NDK-like_dom_sf"/>
</dbReference>
<evidence type="ECO:0000259" key="1">
    <source>
        <dbReference type="Pfam" id="PF00334"/>
    </source>
</evidence>
<proteinExistence type="predicted"/>
<evidence type="ECO:0000313" key="2">
    <source>
        <dbReference type="EMBL" id="MFC3508829.1"/>
    </source>
</evidence>
<gene>
    <name evidence="2" type="ORF">ACFORO_01515</name>
</gene>
<evidence type="ECO:0000313" key="3">
    <source>
        <dbReference type="Proteomes" id="UP001595764"/>
    </source>
</evidence>
<dbReference type="Proteomes" id="UP001595764">
    <property type="component" value="Unassembled WGS sequence"/>
</dbReference>
<reference evidence="3" key="1">
    <citation type="journal article" date="2019" name="Int. J. Syst. Evol. Microbiol.">
        <title>The Global Catalogue of Microorganisms (GCM) 10K type strain sequencing project: providing services to taxonomists for standard genome sequencing and annotation.</title>
        <authorList>
            <consortium name="The Broad Institute Genomics Platform"/>
            <consortium name="The Broad Institute Genome Sequencing Center for Infectious Disease"/>
            <person name="Wu L."/>
            <person name="Ma J."/>
        </authorList>
    </citation>
    <scope>NUCLEOTIDE SEQUENCE [LARGE SCALE GENOMIC DNA]</scope>
    <source>
        <strain evidence="3">CGMCC 4.7682</strain>
    </source>
</reference>
<dbReference type="RefSeq" id="WP_377868964.1">
    <property type="nucleotide sequence ID" value="NZ_JBHMAY010000010.1"/>
</dbReference>
<dbReference type="Pfam" id="PF00334">
    <property type="entry name" value="NDK"/>
    <property type="match status" value="1"/>
</dbReference>
<keyword evidence="2" id="KW-0418">Kinase</keyword>
<protein>
    <submittedName>
        <fullName evidence="2">Nucleoside-diphosphate kinase</fullName>
    </submittedName>
</protein>
<dbReference type="Gene3D" id="3.30.70.141">
    <property type="entry name" value="Nucleoside diphosphate kinase-like domain"/>
    <property type="match status" value="1"/>
</dbReference>
<dbReference type="InterPro" id="IPR034907">
    <property type="entry name" value="NDK-like_dom"/>
</dbReference>
<dbReference type="GO" id="GO:0016301">
    <property type="term" value="F:kinase activity"/>
    <property type="evidence" value="ECO:0007669"/>
    <property type="project" value="UniProtKB-KW"/>
</dbReference>
<keyword evidence="3" id="KW-1185">Reference proteome</keyword>
<name>A0ABV7Q9P3_9PSEU</name>
<organism evidence="2 3">
    <name type="scientific">Amycolatopsis halotolerans</name>
    <dbReference type="NCBI Taxonomy" id="330083"/>
    <lineage>
        <taxon>Bacteria</taxon>
        <taxon>Bacillati</taxon>
        <taxon>Actinomycetota</taxon>
        <taxon>Actinomycetes</taxon>
        <taxon>Pseudonocardiales</taxon>
        <taxon>Pseudonocardiaceae</taxon>
        <taxon>Amycolatopsis</taxon>
    </lineage>
</organism>
<dbReference type="SUPFAM" id="SSF54919">
    <property type="entry name" value="Nucleoside diphosphate kinase, NDK"/>
    <property type="match status" value="1"/>
</dbReference>
<keyword evidence="2" id="KW-0808">Transferase</keyword>
<feature type="domain" description="Nucleoside diphosphate kinase-like" evidence="1">
    <location>
        <begin position="63"/>
        <end position="201"/>
    </location>
</feature>
<comment type="caution">
    <text evidence="2">The sequence shown here is derived from an EMBL/GenBank/DDBJ whole genome shotgun (WGS) entry which is preliminary data.</text>
</comment>